<feature type="non-terminal residue" evidence="1">
    <location>
        <position position="408"/>
    </location>
</feature>
<sequence>VEVPAGVYKFLGESGSFTPTSEDYLDLDFWQAETSASGLIPDIGNVSDSDAIAVGGMVVRNQVESGAIALVTGATLSAGSLSVTAKESSTMIAELDSFVESSGGSNTGGGDSVATNGAIATNLVLGTATAEIRNSDITTNSGGVSVIADNEASIEATNKSVTLSGDEAVGASLAFNTVGYKPQNLLQAGFDTILGISMQEAADAQSIARVVNSTITAAGDVDVKAINESSIEANLLNDATSSAGALWGASGAAASGLLANNRVAGGALAEIDTSDVSTSASGNLTLLADDNSFINATSVMKAISSTTNDGGASLIGGMVEQLGASYAFTSESGTQSLKEDDRVRVASGYDQGGVPGATYRYVGDGGDVDLGDTNYSNASLWARVSESSPADLIPQGLNVSESDSVAMG</sequence>
<dbReference type="AlphaFoldDB" id="A0A6N7QRT3"/>
<feature type="non-terminal residue" evidence="1">
    <location>
        <position position="1"/>
    </location>
</feature>
<dbReference type="Proteomes" id="UP000433788">
    <property type="component" value="Unassembled WGS sequence"/>
</dbReference>
<comment type="caution">
    <text evidence="1">The sequence shown here is derived from an EMBL/GenBank/DDBJ whole genome shotgun (WGS) entry which is preliminary data.</text>
</comment>
<evidence type="ECO:0000313" key="2">
    <source>
        <dbReference type="Proteomes" id="UP000433788"/>
    </source>
</evidence>
<dbReference type="InterPro" id="IPR047881">
    <property type="entry name" value="LktA_repeat"/>
</dbReference>
<dbReference type="NCBIfam" id="NF012206">
    <property type="entry name" value="LktA_tand_53"/>
    <property type="match status" value="3"/>
</dbReference>
<keyword evidence="2" id="KW-1185">Reference proteome</keyword>
<dbReference type="RefSeq" id="WP_153720221.1">
    <property type="nucleotide sequence ID" value="NZ_WJPP01000011.1"/>
</dbReference>
<accession>A0A6N7QRT3</accession>
<gene>
    <name evidence="1" type="ORF">GH984_10730</name>
</gene>
<name>A0A6N7QRT3_9GAMM</name>
<organism evidence="1 2">
    <name type="scientific">Spiribacter salilacus</name>
    <dbReference type="NCBI Taxonomy" id="2664894"/>
    <lineage>
        <taxon>Bacteria</taxon>
        <taxon>Pseudomonadati</taxon>
        <taxon>Pseudomonadota</taxon>
        <taxon>Gammaproteobacteria</taxon>
        <taxon>Chromatiales</taxon>
        <taxon>Ectothiorhodospiraceae</taxon>
        <taxon>Spiribacter</taxon>
    </lineage>
</organism>
<evidence type="ECO:0000313" key="1">
    <source>
        <dbReference type="EMBL" id="MRH79171.1"/>
    </source>
</evidence>
<dbReference type="EMBL" id="WJPP01000011">
    <property type="protein sequence ID" value="MRH79171.1"/>
    <property type="molecule type" value="Genomic_DNA"/>
</dbReference>
<reference evidence="1 2" key="1">
    <citation type="submission" date="2019-11" db="EMBL/GenBank/DDBJ databases">
        <authorList>
            <person name="Zhang X.Y."/>
        </authorList>
    </citation>
    <scope>NUCLEOTIDE SEQUENCE [LARGE SCALE GENOMIC DNA]</scope>
    <source>
        <strain evidence="1 2">C176</strain>
    </source>
</reference>
<proteinExistence type="predicted"/>
<protein>
    <submittedName>
        <fullName evidence="1">Uncharacterized protein</fullName>
    </submittedName>
</protein>